<dbReference type="AlphaFoldDB" id="A0A329BNK3"/>
<name>A0A329BNK3_9BURK</name>
<dbReference type="Proteomes" id="UP000248918">
    <property type="component" value="Unassembled WGS sequence"/>
</dbReference>
<organism evidence="1 2">
    <name type="scientific">Paraburkholderia bryophila</name>
    <dbReference type="NCBI Taxonomy" id="420952"/>
    <lineage>
        <taxon>Bacteria</taxon>
        <taxon>Pseudomonadati</taxon>
        <taxon>Pseudomonadota</taxon>
        <taxon>Betaproteobacteria</taxon>
        <taxon>Burkholderiales</taxon>
        <taxon>Burkholderiaceae</taxon>
        <taxon>Paraburkholderia</taxon>
    </lineage>
</organism>
<proteinExistence type="predicted"/>
<comment type="caution">
    <text evidence="1">The sequence shown here is derived from an EMBL/GenBank/DDBJ whole genome shotgun (WGS) entry which is preliminary data.</text>
</comment>
<evidence type="ECO:0000313" key="2">
    <source>
        <dbReference type="Proteomes" id="UP000248918"/>
    </source>
</evidence>
<protein>
    <submittedName>
        <fullName evidence="1">Uncharacterized protein</fullName>
    </submittedName>
</protein>
<dbReference type="RefSeq" id="WP_111933858.1">
    <property type="nucleotide sequence ID" value="NZ_CADFFP010000013.1"/>
</dbReference>
<evidence type="ECO:0000313" key="1">
    <source>
        <dbReference type="EMBL" id="RAS23899.1"/>
    </source>
</evidence>
<accession>A0A329BNK3</accession>
<reference evidence="1 2" key="1">
    <citation type="submission" date="2018-06" db="EMBL/GenBank/DDBJ databases">
        <title>Genomic Encyclopedia of Type Strains, Phase III (KMG-III): the genomes of soil and plant-associated and newly described type strains.</title>
        <authorList>
            <person name="Whitman W."/>
        </authorList>
    </citation>
    <scope>NUCLEOTIDE SEQUENCE [LARGE SCALE GENOMIC DNA]</scope>
    <source>
        <strain evidence="1 2">LMG 23644</strain>
    </source>
</reference>
<gene>
    <name evidence="1" type="ORF">BX591_119143</name>
</gene>
<sequence>MNNPLNLDLRARAELLAYLVASHLLARQMTGNWLSADHVVESAVLWLRTNGGGADVVQRVMLSTRALAIAEQLEAEPTPEFMPQPIASLFCENLRLDFRSAAARDLYQHCLTQLLQTRWFE</sequence>
<dbReference type="EMBL" id="QLTK01000019">
    <property type="protein sequence ID" value="RAS23899.1"/>
    <property type="molecule type" value="Genomic_DNA"/>
</dbReference>
<dbReference type="OrthoDB" id="9008810at2"/>